<organism evidence="1 2">
    <name type="scientific">Clathrus columnatus</name>
    <dbReference type="NCBI Taxonomy" id="1419009"/>
    <lineage>
        <taxon>Eukaryota</taxon>
        <taxon>Fungi</taxon>
        <taxon>Dikarya</taxon>
        <taxon>Basidiomycota</taxon>
        <taxon>Agaricomycotina</taxon>
        <taxon>Agaricomycetes</taxon>
        <taxon>Phallomycetidae</taxon>
        <taxon>Phallales</taxon>
        <taxon>Clathraceae</taxon>
        <taxon>Clathrus</taxon>
    </lineage>
</organism>
<reference evidence="1" key="1">
    <citation type="submission" date="2021-10" db="EMBL/GenBank/DDBJ databases">
        <title>De novo Genome Assembly of Clathrus columnatus (Basidiomycota, Fungi) Using Illumina and Nanopore Sequence Data.</title>
        <authorList>
            <person name="Ogiso-Tanaka E."/>
            <person name="Itagaki H."/>
            <person name="Hosoya T."/>
            <person name="Hosaka K."/>
        </authorList>
    </citation>
    <scope>NUCLEOTIDE SEQUENCE</scope>
    <source>
        <strain evidence="1">MO-923</strain>
    </source>
</reference>
<sequence>MTLHGKLALPTSSNLSGRHHQAPLIYRLPVEILSRIFEFGTCRVDDGSLDEYFDMNLVNFPIRIAAVSKKFRTIAHSTPSLWTTLHFYSPRPSWYDPKSDAQPGGCVYDYTRDRLWLTRSRACPLDLMLYYRDVKWTFTEERHYFRPEHMEYILSLLEPHAWRIRRFTLVCDTFAPIHASLEFFSRKGETMSKLNILELYRCNEYVAEYPRFYPSHYAKPLVLPLDKSPLKRMILGGVHIDWDCWCKSEALRHLDTLDISYHSPDARPSLDAFVETLRASPNLKTLSVIGSGPVGLRQNTTIGIHESQPQIEAVVIASDHMKFKCFLPKNLPSLPFRHLSVLKLGFYHINDAILIISLVFSPALGGHPPITDLTLKDLSRPSEVDTAHGSNLLIFLASLCDFDIPEPDYPARNTEDTPSVKGSHYSKREIGFPFTTTLRHLTLESIKATEKAFTGFLNISPCLETLSLDGVSSCILLALCPPHIPSNNSDSETSSPSIPCPNLKTVSLRFLDFPTERITSYTALARSRAVAGSPLERLSIYHWDITYGLRQTDAETAKEHVTSSIIEVFGSEDEFYEEEEEEDPFAPGGTFNDPEFDALFSTGT</sequence>
<dbReference type="InterPro" id="IPR032675">
    <property type="entry name" value="LRR_dom_sf"/>
</dbReference>
<evidence type="ECO:0000313" key="1">
    <source>
        <dbReference type="EMBL" id="GJJ13042.1"/>
    </source>
</evidence>
<evidence type="ECO:0008006" key="3">
    <source>
        <dbReference type="Google" id="ProtNLM"/>
    </source>
</evidence>
<keyword evidence="2" id="KW-1185">Reference proteome</keyword>
<proteinExistence type="predicted"/>
<protein>
    <recommendedName>
        <fullName evidence="3">F-box domain-containing protein</fullName>
    </recommendedName>
</protein>
<dbReference type="Proteomes" id="UP001050691">
    <property type="component" value="Unassembled WGS sequence"/>
</dbReference>
<dbReference type="Gene3D" id="3.80.10.10">
    <property type="entry name" value="Ribonuclease Inhibitor"/>
    <property type="match status" value="1"/>
</dbReference>
<dbReference type="Gene3D" id="1.20.1280.50">
    <property type="match status" value="1"/>
</dbReference>
<evidence type="ECO:0000313" key="2">
    <source>
        <dbReference type="Proteomes" id="UP001050691"/>
    </source>
</evidence>
<accession>A0AAV5AH39</accession>
<dbReference type="SUPFAM" id="SSF52047">
    <property type="entry name" value="RNI-like"/>
    <property type="match status" value="1"/>
</dbReference>
<comment type="caution">
    <text evidence="1">The sequence shown here is derived from an EMBL/GenBank/DDBJ whole genome shotgun (WGS) entry which is preliminary data.</text>
</comment>
<dbReference type="EMBL" id="BPWL01000008">
    <property type="protein sequence ID" value="GJJ13042.1"/>
    <property type="molecule type" value="Genomic_DNA"/>
</dbReference>
<gene>
    <name evidence="1" type="ORF">Clacol_007291</name>
</gene>
<name>A0AAV5AH39_9AGAM</name>
<dbReference type="AlphaFoldDB" id="A0AAV5AH39"/>